<proteinExistence type="predicted"/>
<evidence type="ECO:0000313" key="2">
    <source>
        <dbReference type="Proteomes" id="UP000075229"/>
    </source>
</evidence>
<dbReference type="RefSeq" id="WP_062706119.1">
    <property type="nucleotide sequence ID" value="NZ_CP014813.1"/>
</dbReference>
<organism evidence="1 2">
    <name type="scientific">Borrelia hermsii</name>
    <dbReference type="NCBI Taxonomy" id="140"/>
    <lineage>
        <taxon>Bacteria</taxon>
        <taxon>Pseudomonadati</taxon>
        <taxon>Spirochaetota</taxon>
        <taxon>Spirochaetia</taxon>
        <taxon>Spirochaetales</taxon>
        <taxon>Borreliaceae</taxon>
        <taxon>Borrelia</taxon>
    </lineage>
</organism>
<keyword evidence="1" id="KW-0614">Plasmid</keyword>
<name>A0AAN1CFD9_BORHE</name>
<dbReference type="EMBL" id="CP014813">
    <property type="protein sequence ID" value="AMR76119.1"/>
    <property type="molecule type" value="Genomic_DNA"/>
</dbReference>
<sequence length="87" mass="10113">MSHVGKPAVFNKANISYIDNKNSKEVLLTKTFSIKPKTRQCTFKRDDVEIWLVSKHKIDKRYLNQVKECSNNDSTYINALINLESNH</sequence>
<protein>
    <submittedName>
        <fullName evidence="1">Uncharacterized protein</fullName>
    </submittedName>
</protein>
<dbReference type="Proteomes" id="UP000075229">
    <property type="component" value="Plasmid Unnamed"/>
</dbReference>
<gene>
    <name evidence="1" type="ORF">A0V01_05860</name>
</gene>
<geneLocation type="plasmid" evidence="2">
    <name>lp28-2 sequence</name>
</geneLocation>
<accession>A0AAN1CFD9</accession>
<reference evidence="1 2" key="1">
    <citation type="submission" date="2016-03" db="EMBL/GenBank/DDBJ databases">
        <title>Borrelia hermsii Genome sequencing and assembly.</title>
        <authorList>
            <person name="Bontemps-Gallo S."/>
            <person name="Stewart S."/>
        </authorList>
    </citation>
    <scope>NUCLEOTIDE SEQUENCE [LARGE SCALE GENOMIC DNA]</scope>
    <source>
        <strain evidence="1 2">DAH-2E7</strain>
        <plasmid evidence="2">lp28-2 sequence</plasmid>
    </source>
</reference>
<dbReference type="AlphaFoldDB" id="A0AAN1CFD9"/>
<evidence type="ECO:0000313" key="1">
    <source>
        <dbReference type="EMBL" id="AMR76119.1"/>
    </source>
</evidence>